<proteinExistence type="predicted"/>
<keyword evidence="1" id="KW-0812">Transmembrane</keyword>
<protein>
    <submittedName>
        <fullName evidence="2">Uncharacterized protein</fullName>
    </submittedName>
</protein>
<dbReference type="AlphaFoldDB" id="A0A0G0P9P2"/>
<accession>A0A0G0P9P2</accession>
<keyword evidence="1" id="KW-1133">Transmembrane helix</keyword>
<sequence>MKGKIDSFKYPKNIWFLSLFLVLLVGAIVLTFKPNRNKTNILESTPTPTVKVYPVDTKNDGAYINYEYGFKFEYPEETFVYYSPITQSGRVIGATFRDNDEGAPGKINLTVNINGRGNDSIYFREYKKIPIGKFETDKEYTPLHESTKIKDINIEGVEGFVLYNQLINNETDAYQGHSLSLLKENNVITIYVSTLAGPDLSDPQKEERLRIQNGIINTFEFFTLTPTP</sequence>
<gene>
    <name evidence="2" type="ORF">UT08_C0002G0068</name>
</gene>
<evidence type="ECO:0000313" key="2">
    <source>
        <dbReference type="EMBL" id="KKQ86046.1"/>
    </source>
</evidence>
<comment type="caution">
    <text evidence="2">The sequence shown here is derived from an EMBL/GenBank/DDBJ whole genome shotgun (WGS) entry which is preliminary data.</text>
</comment>
<organism evidence="2 3">
    <name type="scientific">Candidatus Woesebacteria bacterium GW2011_GWB1_38_8</name>
    <dbReference type="NCBI Taxonomy" id="1618570"/>
    <lineage>
        <taxon>Bacteria</taxon>
        <taxon>Candidatus Woeseibacteriota</taxon>
    </lineage>
</organism>
<evidence type="ECO:0000256" key="1">
    <source>
        <dbReference type="SAM" id="Phobius"/>
    </source>
</evidence>
<feature type="transmembrane region" description="Helical" evidence="1">
    <location>
        <begin position="14"/>
        <end position="32"/>
    </location>
</feature>
<keyword evidence="1" id="KW-0472">Membrane</keyword>
<dbReference type="EMBL" id="LBVL01000002">
    <property type="protein sequence ID" value="KKQ86046.1"/>
    <property type="molecule type" value="Genomic_DNA"/>
</dbReference>
<name>A0A0G0P9P2_9BACT</name>
<dbReference type="Proteomes" id="UP000034081">
    <property type="component" value="Unassembled WGS sequence"/>
</dbReference>
<evidence type="ECO:0000313" key="3">
    <source>
        <dbReference type="Proteomes" id="UP000034081"/>
    </source>
</evidence>
<reference evidence="2 3" key="1">
    <citation type="journal article" date="2015" name="Nature">
        <title>rRNA introns, odd ribosomes, and small enigmatic genomes across a large radiation of phyla.</title>
        <authorList>
            <person name="Brown C.T."/>
            <person name="Hug L.A."/>
            <person name="Thomas B.C."/>
            <person name="Sharon I."/>
            <person name="Castelle C.J."/>
            <person name="Singh A."/>
            <person name="Wilkins M.J."/>
            <person name="Williams K.H."/>
            <person name="Banfield J.F."/>
        </authorList>
    </citation>
    <scope>NUCLEOTIDE SEQUENCE [LARGE SCALE GENOMIC DNA]</scope>
</reference>